<comment type="caution">
    <text evidence="2">The sequence shown here is derived from an EMBL/GenBank/DDBJ whole genome shotgun (WGS) entry which is preliminary data.</text>
</comment>
<feature type="non-terminal residue" evidence="2">
    <location>
        <position position="165"/>
    </location>
</feature>
<feature type="region of interest" description="Disordered" evidence="1">
    <location>
        <begin position="108"/>
        <end position="133"/>
    </location>
</feature>
<dbReference type="Proteomes" id="UP001266305">
    <property type="component" value="Unassembled WGS sequence"/>
</dbReference>
<evidence type="ECO:0000313" key="2">
    <source>
        <dbReference type="EMBL" id="KAK2105548.1"/>
    </source>
</evidence>
<feature type="compositionally biased region" description="Basic and acidic residues" evidence="1">
    <location>
        <begin position="1"/>
        <end position="10"/>
    </location>
</feature>
<proteinExistence type="predicted"/>
<dbReference type="EMBL" id="JASSZA010000007">
    <property type="protein sequence ID" value="KAK2105548.1"/>
    <property type="molecule type" value="Genomic_DNA"/>
</dbReference>
<accession>A0ABQ9VA56</accession>
<protein>
    <submittedName>
        <fullName evidence="2">Uncharacterized protein</fullName>
    </submittedName>
</protein>
<evidence type="ECO:0000256" key="1">
    <source>
        <dbReference type="SAM" id="MobiDB-lite"/>
    </source>
</evidence>
<gene>
    <name evidence="2" type="ORF">P7K49_015062</name>
</gene>
<feature type="region of interest" description="Disordered" evidence="1">
    <location>
        <begin position="1"/>
        <end position="75"/>
    </location>
</feature>
<sequence length="165" mass="17492">MGKRGSDARRALVAPSSSPNPDYRSLGEAASPPSQRETRSDPRPRGGHFGRPLRPPCSASSVALGMTARPGPGVGKRLLTVQRPAPLTLVSPMQANPIFLVLVKKKPSRSSPRFNFPTGLAKQPQEPAAGFQRTPFTLRGVACRGGALRGRAGRREGGAPRWPGV</sequence>
<reference evidence="2 3" key="1">
    <citation type="submission" date="2023-05" db="EMBL/GenBank/DDBJ databases">
        <title>B98-5 Cell Line De Novo Hybrid Assembly: An Optical Mapping Approach.</title>
        <authorList>
            <person name="Kananen K."/>
            <person name="Auerbach J.A."/>
            <person name="Kautto E."/>
            <person name="Blachly J.S."/>
        </authorList>
    </citation>
    <scope>NUCLEOTIDE SEQUENCE [LARGE SCALE GENOMIC DNA]</scope>
    <source>
        <strain evidence="2">B95-8</strain>
        <tissue evidence="2">Cell line</tissue>
    </source>
</reference>
<organism evidence="2 3">
    <name type="scientific">Saguinus oedipus</name>
    <name type="common">Cotton-top tamarin</name>
    <name type="synonym">Oedipomidas oedipus</name>
    <dbReference type="NCBI Taxonomy" id="9490"/>
    <lineage>
        <taxon>Eukaryota</taxon>
        <taxon>Metazoa</taxon>
        <taxon>Chordata</taxon>
        <taxon>Craniata</taxon>
        <taxon>Vertebrata</taxon>
        <taxon>Euteleostomi</taxon>
        <taxon>Mammalia</taxon>
        <taxon>Eutheria</taxon>
        <taxon>Euarchontoglires</taxon>
        <taxon>Primates</taxon>
        <taxon>Haplorrhini</taxon>
        <taxon>Platyrrhini</taxon>
        <taxon>Cebidae</taxon>
        <taxon>Callitrichinae</taxon>
        <taxon>Saguinus</taxon>
    </lineage>
</organism>
<keyword evidence="3" id="KW-1185">Reference proteome</keyword>
<evidence type="ECO:0000313" key="3">
    <source>
        <dbReference type="Proteomes" id="UP001266305"/>
    </source>
</evidence>
<name>A0ABQ9VA56_SAGOE</name>